<dbReference type="OrthoDB" id="192739at2"/>
<name>A0A420DUQ2_9FLAO</name>
<organism evidence="1 2">
    <name type="scientific">Ichthyenterobacterium magnum</name>
    <dbReference type="NCBI Taxonomy" id="1230530"/>
    <lineage>
        <taxon>Bacteria</taxon>
        <taxon>Pseudomonadati</taxon>
        <taxon>Bacteroidota</taxon>
        <taxon>Flavobacteriia</taxon>
        <taxon>Flavobacteriales</taxon>
        <taxon>Flavobacteriaceae</taxon>
        <taxon>Ichthyenterobacterium</taxon>
    </lineage>
</organism>
<evidence type="ECO:0000313" key="1">
    <source>
        <dbReference type="EMBL" id="RKE98031.1"/>
    </source>
</evidence>
<keyword evidence="2" id="KW-1185">Reference proteome</keyword>
<evidence type="ECO:0008006" key="3">
    <source>
        <dbReference type="Google" id="ProtNLM"/>
    </source>
</evidence>
<accession>A0A420DUQ2</accession>
<dbReference type="Proteomes" id="UP000284892">
    <property type="component" value="Unassembled WGS sequence"/>
</dbReference>
<sequence length="167" mass="19521">MNLKYISLLLFLLFNFQKQGSKNNLSAFDTLINKTWVAEGKWGNNSNFKQEVTFKYGLDKKIIIVTSKGFTNIEQTKYGLRNHGIRKFDSKTNKIKFWEFDVFGGLTEGTVSFKGKNIIYTYNYQGTEVTDMWEYVNNSLYNFKVGVYKDDSWKNVFLSTQFILKKG</sequence>
<protein>
    <recommendedName>
        <fullName evidence="3">DUF1579 domain-containing protein</fullName>
    </recommendedName>
</protein>
<evidence type="ECO:0000313" key="2">
    <source>
        <dbReference type="Proteomes" id="UP000284892"/>
    </source>
</evidence>
<reference evidence="1 2" key="1">
    <citation type="submission" date="2018-09" db="EMBL/GenBank/DDBJ databases">
        <title>Genomic Encyclopedia of Archaeal and Bacterial Type Strains, Phase II (KMG-II): from individual species to whole genera.</title>
        <authorList>
            <person name="Goeker M."/>
        </authorList>
    </citation>
    <scope>NUCLEOTIDE SEQUENCE [LARGE SCALE GENOMIC DNA]</scope>
    <source>
        <strain evidence="1 2">DSM 26283</strain>
    </source>
</reference>
<comment type="caution">
    <text evidence="1">The sequence shown here is derived from an EMBL/GenBank/DDBJ whole genome shotgun (WGS) entry which is preliminary data.</text>
</comment>
<dbReference type="AlphaFoldDB" id="A0A420DUQ2"/>
<dbReference type="RefSeq" id="WP_120199261.1">
    <property type="nucleotide sequence ID" value="NZ_RAQJ01000001.1"/>
</dbReference>
<proteinExistence type="predicted"/>
<dbReference type="EMBL" id="RAQJ01000001">
    <property type="protein sequence ID" value="RKE98031.1"/>
    <property type="molecule type" value="Genomic_DNA"/>
</dbReference>
<gene>
    <name evidence="1" type="ORF">BXY80_0096</name>
</gene>